<feature type="transmembrane region" description="Helical" evidence="1">
    <location>
        <begin position="6"/>
        <end position="28"/>
    </location>
</feature>
<name>A0ABD3WZJ3_SINWO</name>
<proteinExistence type="predicted"/>
<comment type="caution">
    <text evidence="2">The sequence shown here is derived from an EMBL/GenBank/DDBJ whole genome shotgun (WGS) entry which is preliminary data.</text>
</comment>
<protein>
    <submittedName>
        <fullName evidence="2">Uncharacterized protein</fullName>
    </submittedName>
</protein>
<feature type="non-terminal residue" evidence="2">
    <location>
        <position position="278"/>
    </location>
</feature>
<keyword evidence="1" id="KW-0472">Membrane</keyword>
<organism evidence="2 3">
    <name type="scientific">Sinanodonta woodiana</name>
    <name type="common">Chinese pond mussel</name>
    <name type="synonym">Anodonta woodiana</name>
    <dbReference type="NCBI Taxonomy" id="1069815"/>
    <lineage>
        <taxon>Eukaryota</taxon>
        <taxon>Metazoa</taxon>
        <taxon>Spiralia</taxon>
        <taxon>Lophotrochozoa</taxon>
        <taxon>Mollusca</taxon>
        <taxon>Bivalvia</taxon>
        <taxon>Autobranchia</taxon>
        <taxon>Heteroconchia</taxon>
        <taxon>Palaeoheterodonta</taxon>
        <taxon>Unionida</taxon>
        <taxon>Unionoidea</taxon>
        <taxon>Unionidae</taxon>
        <taxon>Unioninae</taxon>
        <taxon>Sinanodonta</taxon>
    </lineage>
</organism>
<dbReference type="AlphaFoldDB" id="A0ABD3WZJ3"/>
<evidence type="ECO:0000256" key="1">
    <source>
        <dbReference type="SAM" id="Phobius"/>
    </source>
</evidence>
<gene>
    <name evidence="2" type="ORF">ACJMK2_031692</name>
</gene>
<dbReference type="EMBL" id="JBJQND010000004">
    <property type="protein sequence ID" value="KAL3879394.1"/>
    <property type="molecule type" value="Genomic_DNA"/>
</dbReference>
<keyword evidence="3" id="KW-1185">Reference proteome</keyword>
<evidence type="ECO:0000313" key="2">
    <source>
        <dbReference type="EMBL" id="KAL3879394.1"/>
    </source>
</evidence>
<keyword evidence="1" id="KW-0812">Transmembrane</keyword>
<keyword evidence="1" id="KW-1133">Transmembrane helix</keyword>
<reference evidence="2 3" key="1">
    <citation type="submission" date="2024-11" db="EMBL/GenBank/DDBJ databases">
        <title>Chromosome-level genome assembly of the freshwater bivalve Anodonta woodiana.</title>
        <authorList>
            <person name="Chen X."/>
        </authorList>
    </citation>
    <scope>NUCLEOTIDE SEQUENCE [LARGE SCALE GENOMIC DNA]</scope>
    <source>
        <strain evidence="2">MN2024</strain>
        <tissue evidence="2">Gills</tissue>
    </source>
</reference>
<sequence>NLLVDVIYVVIGLMGLTIIMIGCLIWMYRNDRRGLKAVQRLFLETSSFTLNSQRKQLQTSIVDEEGLCQIIRSTLVGKAQSVLKIKSNPDMSLACDTPYNFAMAVPILEDDKSGLACESIVASKESNKISIQTLSHTSDTNMCGFLEDCPTVCILDSAASNATVDRNQPDQVPYYPYAKVKKGPKSTFTNNSMCFSFSSLTDGECSDGYEMVNFILGNEPRKMFQNLEIISESAIPVNVSLQKKDTTKNKYARDLKDDDGYETCGTMENMTLMNETSQ</sequence>
<feature type="non-terminal residue" evidence="2">
    <location>
        <position position="1"/>
    </location>
</feature>
<evidence type="ECO:0000313" key="3">
    <source>
        <dbReference type="Proteomes" id="UP001634394"/>
    </source>
</evidence>
<dbReference type="Proteomes" id="UP001634394">
    <property type="component" value="Unassembled WGS sequence"/>
</dbReference>
<accession>A0ABD3WZJ3</accession>